<comment type="caution">
    <text evidence="2">The sequence shown here is derived from an EMBL/GenBank/DDBJ whole genome shotgun (WGS) entry which is preliminary data.</text>
</comment>
<dbReference type="EMBL" id="JRHA01000001">
    <property type="protein sequence ID" value="PQK09298.1"/>
    <property type="molecule type" value="Genomic_DNA"/>
</dbReference>
<evidence type="ECO:0000313" key="3">
    <source>
        <dbReference type="Proteomes" id="UP000237441"/>
    </source>
</evidence>
<evidence type="ECO:0000313" key="2">
    <source>
        <dbReference type="EMBL" id="PQK09298.1"/>
    </source>
</evidence>
<proteinExistence type="predicted"/>
<name>A0A2S7XZN4_BEABA</name>
<dbReference type="Pfam" id="PF01636">
    <property type="entry name" value="APH"/>
    <property type="match status" value="1"/>
</dbReference>
<dbReference type="PANTHER" id="PTHR21310:SF37">
    <property type="entry name" value="AMINOGLYCOSIDE PHOSPHOTRANSFERASE DOMAIN-CONTAINING PROTEIN"/>
    <property type="match status" value="1"/>
</dbReference>
<feature type="domain" description="Aminoglycoside phosphotransferase" evidence="1">
    <location>
        <begin position="114"/>
        <end position="366"/>
    </location>
</feature>
<dbReference type="OrthoDB" id="3645574at2759"/>
<dbReference type="InterPro" id="IPR011009">
    <property type="entry name" value="Kinase-like_dom_sf"/>
</dbReference>
<dbReference type="SUPFAM" id="SSF56112">
    <property type="entry name" value="Protein kinase-like (PK-like)"/>
    <property type="match status" value="1"/>
</dbReference>
<evidence type="ECO:0000259" key="1">
    <source>
        <dbReference type="Pfam" id="PF01636"/>
    </source>
</evidence>
<dbReference type="Proteomes" id="UP000237441">
    <property type="component" value="Unassembled WGS sequence"/>
</dbReference>
<dbReference type="AlphaFoldDB" id="A0A2S7XZN4"/>
<protein>
    <recommendedName>
        <fullName evidence="1">Aminoglycoside phosphotransferase domain-containing protein</fullName>
    </recommendedName>
</protein>
<organism evidence="2 3">
    <name type="scientific">Beauveria bassiana</name>
    <name type="common">White muscardine disease fungus</name>
    <name type="synonym">Tritirachium shiotae</name>
    <dbReference type="NCBI Taxonomy" id="176275"/>
    <lineage>
        <taxon>Eukaryota</taxon>
        <taxon>Fungi</taxon>
        <taxon>Dikarya</taxon>
        <taxon>Ascomycota</taxon>
        <taxon>Pezizomycotina</taxon>
        <taxon>Sordariomycetes</taxon>
        <taxon>Hypocreomycetidae</taxon>
        <taxon>Hypocreales</taxon>
        <taxon>Cordycipitaceae</taxon>
        <taxon>Beauveria</taxon>
    </lineage>
</organism>
<sequence>MPAEPPADTLESWHSDTSSLVAAIESEENKLVSRHFPHLQEQFYLSINAQKGELEDLICNLLQVPSCRIIPSRLWRSGSFNVAVLVRLPFGKNVYLRLPFLHRIGEHTFPGNVEEKICTEVATYLWLQEHCPDVPIPSLYAFGLPDGSIFTCPENTPWRWRLGKHFDRIVAFLLGRPPPIKYMRHSIRHSLSSGFLLISEAQGKSLALSWHKHYHDRSYTENLFRGLARITLSMNATPLPRIGSLSLHRDTISLSNRPLNLFMHMAENEGVSLRVPRQRTYLEVESYLSDLLSLQDAKLQEQPNSILDTEDGRRQMAAIVALRATMHRFIDPDLRQGPFYLTLTDLHQSNIFVDEQWNIKAIIDLEWTHTLPAEMQTPPYWLTSRAVDGLREPHHLEEYQKALEEYLRVYRDEEIKRNGSTRQADLQRRTWHSGSFWFFKAATIPKGMYNIFNGHIQPMFNEYHSEMSIFNDVFYWYWGLQASDLIDRKLEEREKYVNELRKAHYADKDDD</sequence>
<gene>
    <name evidence="2" type="ORF">BB8028_0001g13680</name>
</gene>
<dbReference type="InterPro" id="IPR002575">
    <property type="entry name" value="Aminoglycoside_PTrfase"/>
</dbReference>
<reference evidence="2 3" key="1">
    <citation type="submission" date="2016-07" db="EMBL/GenBank/DDBJ databases">
        <title>Comparative genomics of the entomopathogenic fungus Beauveria bassiana.</title>
        <authorList>
            <person name="Valero Jimenez C.A."/>
            <person name="Zwaan B.J."/>
            <person name="Van Kan J.A."/>
            <person name="Takken W."/>
            <person name="Debets A.J."/>
            <person name="Schoustra S.E."/>
            <person name="Koenraadt C.J."/>
        </authorList>
    </citation>
    <scope>NUCLEOTIDE SEQUENCE [LARGE SCALE GENOMIC DNA]</scope>
    <source>
        <strain evidence="2 3">ARSEF 8028</strain>
    </source>
</reference>
<accession>A0A2S7XZN4</accession>
<dbReference type="PANTHER" id="PTHR21310">
    <property type="entry name" value="AMINOGLYCOSIDE PHOSPHOTRANSFERASE-RELATED-RELATED"/>
    <property type="match status" value="1"/>
</dbReference>
<dbReference type="InterPro" id="IPR051678">
    <property type="entry name" value="AGP_Transferase"/>
</dbReference>